<keyword evidence="1" id="KW-0732">Signal</keyword>
<comment type="caution">
    <text evidence="3">The sequence shown here is derived from an EMBL/GenBank/DDBJ whole genome shotgun (WGS) entry which is preliminary data.</text>
</comment>
<accession>A0A3N1XXZ9</accession>
<dbReference type="Proteomes" id="UP000276634">
    <property type="component" value="Unassembled WGS sequence"/>
</dbReference>
<reference evidence="3 4" key="1">
    <citation type="submission" date="2018-11" db="EMBL/GenBank/DDBJ databases">
        <title>Genomic Encyclopedia of Type Strains, Phase IV (KMG-IV): sequencing the most valuable type-strain genomes for metagenomic binning, comparative biology and taxonomic classification.</title>
        <authorList>
            <person name="Goeker M."/>
        </authorList>
    </citation>
    <scope>NUCLEOTIDE SEQUENCE [LARGE SCALE GENOMIC DNA]</scope>
    <source>
        <strain evidence="3 4">DSM 100275</strain>
    </source>
</reference>
<dbReference type="PROSITE" id="PS51257">
    <property type="entry name" value="PROKAR_LIPOPROTEIN"/>
    <property type="match status" value="1"/>
</dbReference>
<keyword evidence="4" id="KW-1185">Reference proteome</keyword>
<feature type="domain" description="SHOCT" evidence="2">
    <location>
        <begin position="187"/>
        <end position="212"/>
    </location>
</feature>
<evidence type="ECO:0000256" key="1">
    <source>
        <dbReference type="SAM" id="SignalP"/>
    </source>
</evidence>
<dbReference type="EMBL" id="RJVI01000003">
    <property type="protein sequence ID" value="ROR29807.1"/>
    <property type="molecule type" value="Genomic_DNA"/>
</dbReference>
<protein>
    <submittedName>
        <fullName evidence="3">Putative oligomerization/nucleic acid binding protein</fullName>
    </submittedName>
</protein>
<gene>
    <name evidence="3" type="ORF">EDC57_2485</name>
</gene>
<name>A0A3N1XXZ9_9GAMM</name>
<evidence type="ECO:0000259" key="2">
    <source>
        <dbReference type="Pfam" id="PF09851"/>
    </source>
</evidence>
<dbReference type="RefSeq" id="WP_123402192.1">
    <property type="nucleotide sequence ID" value="NZ_RJVI01000003.1"/>
</dbReference>
<dbReference type="InterPro" id="IPR018649">
    <property type="entry name" value="SHOCT"/>
</dbReference>
<evidence type="ECO:0000313" key="3">
    <source>
        <dbReference type="EMBL" id="ROR29807.1"/>
    </source>
</evidence>
<dbReference type="AlphaFoldDB" id="A0A3N1XXZ9"/>
<sequence>MAHPRHGESRLPRRPAALVLAAALLAGCAAARPQPEPAPVRIYPLPRAEVEAAVRDVLAREFPGRRIFRLQGDAPGLYVEVTPPPSPDADPRARFVEARYVHRVLILPVAGRTAMGEAVQGYRVEVRGGGNVEDQAALNARLRERIHARLAALAAPVAATAARPRAEEPPAAVPAAPAAASDPVELLRRLKRLRDEGVITDEEFRRKKAEILERL</sequence>
<feature type="chain" id="PRO_5018104370" evidence="1">
    <location>
        <begin position="32"/>
        <end position="215"/>
    </location>
</feature>
<evidence type="ECO:0000313" key="4">
    <source>
        <dbReference type="Proteomes" id="UP000276634"/>
    </source>
</evidence>
<feature type="signal peptide" evidence="1">
    <location>
        <begin position="1"/>
        <end position="31"/>
    </location>
</feature>
<dbReference type="Pfam" id="PF09851">
    <property type="entry name" value="SHOCT"/>
    <property type="match status" value="1"/>
</dbReference>
<organism evidence="3 4">
    <name type="scientific">Inmirania thermothiophila</name>
    <dbReference type="NCBI Taxonomy" id="1750597"/>
    <lineage>
        <taxon>Bacteria</taxon>
        <taxon>Pseudomonadati</taxon>
        <taxon>Pseudomonadota</taxon>
        <taxon>Gammaproteobacteria</taxon>
        <taxon>Chromatiales</taxon>
        <taxon>Ectothiorhodospiraceae</taxon>
        <taxon>Inmirania</taxon>
    </lineage>
</organism>
<proteinExistence type="predicted"/>